<accession>A0ABQ0MGI7</accession>
<comment type="caution">
    <text evidence="2">The sequence shown here is derived from an EMBL/GenBank/DDBJ whole genome shotgun (WGS) entry which is preliminary data.</text>
</comment>
<keyword evidence="1" id="KW-0472">Membrane</keyword>
<keyword evidence="1" id="KW-0812">Transmembrane</keyword>
<keyword evidence="1" id="KW-1133">Transmembrane helix</keyword>
<dbReference type="EMBL" id="BDQG01000001">
    <property type="protein sequence ID" value="GAW66216.1"/>
    <property type="molecule type" value="Genomic_DNA"/>
</dbReference>
<protein>
    <submittedName>
        <fullName evidence="2">Uncharacterized protein</fullName>
    </submittedName>
</protein>
<feature type="transmembrane region" description="Helical" evidence="1">
    <location>
        <begin position="71"/>
        <end position="88"/>
    </location>
</feature>
<evidence type="ECO:0000313" key="2">
    <source>
        <dbReference type="EMBL" id="GAW66216.1"/>
    </source>
</evidence>
<evidence type="ECO:0000313" key="3">
    <source>
        <dbReference type="Proteomes" id="UP000194153"/>
    </source>
</evidence>
<proteinExistence type="predicted"/>
<name>A0ABQ0MGI7_9BACT</name>
<organism evidence="2 3">
    <name type="scientific">Geoanaerobacter pelophilus</name>
    <dbReference type="NCBI Taxonomy" id="60036"/>
    <lineage>
        <taxon>Bacteria</taxon>
        <taxon>Pseudomonadati</taxon>
        <taxon>Thermodesulfobacteriota</taxon>
        <taxon>Desulfuromonadia</taxon>
        <taxon>Geobacterales</taxon>
        <taxon>Geobacteraceae</taxon>
        <taxon>Geoanaerobacter</taxon>
    </lineage>
</organism>
<evidence type="ECO:0000256" key="1">
    <source>
        <dbReference type="SAM" id="Phobius"/>
    </source>
</evidence>
<gene>
    <name evidence="2" type="ORF">GPEL0_01f1484</name>
</gene>
<sequence length="127" mass="14592">MDKEKLPEQGSEVAEAPVDAVEAVIDPAVISAGLSKIRRRRWMVWSVMIIYLPTMWTTQKITHSFNASMPVFFIWFLLLLAAMGYSAVARCPRCGNYYHVNGMILLYLRKCLHCQLPLNEDKSRPQF</sequence>
<keyword evidence="3" id="KW-1185">Reference proteome</keyword>
<dbReference type="RefSeq" id="WP_085812589.1">
    <property type="nucleotide sequence ID" value="NZ_BDQG01000001.1"/>
</dbReference>
<feature type="transmembrane region" description="Helical" evidence="1">
    <location>
        <begin position="42"/>
        <end position="59"/>
    </location>
</feature>
<dbReference type="Proteomes" id="UP000194153">
    <property type="component" value="Unassembled WGS sequence"/>
</dbReference>
<reference evidence="3" key="1">
    <citation type="submission" date="2017-05" db="EMBL/GenBank/DDBJ databases">
        <title>Draft genome sequence of Geobacter pelophilus, a iron(III)-reducing bacteria.</title>
        <authorList>
            <person name="Aoyagi T."/>
            <person name="Koike H."/>
            <person name="Morita T."/>
            <person name="Sato Y."/>
            <person name="Habe H."/>
            <person name="Hori T."/>
        </authorList>
    </citation>
    <scope>NUCLEOTIDE SEQUENCE [LARGE SCALE GENOMIC DNA]</scope>
    <source>
        <strain evidence="3">Drf2</strain>
    </source>
</reference>